<dbReference type="InterPro" id="IPR036249">
    <property type="entry name" value="Thioredoxin-like_sf"/>
</dbReference>
<protein>
    <recommendedName>
        <fullName evidence="4">Glutathione peroxidase</fullName>
    </recommendedName>
</protein>
<dbReference type="GO" id="GO:0006979">
    <property type="term" value="P:response to oxidative stress"/>
    <property type="evidence" value="ECO:0007669"/>
    <property type="project" value="InterPro"/>
</dbReference>
<dbReference type="PROSITE" id="PS00763">
    <property type="entry name" value="GLUTATHIONE_PEROXID_2"/>
    <property type="match status" value="1"/>
</dbReference>
<keyword evidence="2 4" id="KW-0575">Peroxidase</keyword>
<dbReference type="SUPFAM" id="SSF50729">
    <property type="entry name" value="PH domain-like"/>
    <property type="match status" value="1"/>
</dbReference>
<dbReference type="AlphaFoldDB" id="A0AAV0URV2"/>
<dbReference type="PROSITE" id="PS51355">
    <property type="entry name" value="GLUTATHIONE_PEROXID_3"/>
    <property type="match status" value="1"/>
</dbReference>
<gene>
    <name evidence="6" type="ORF">HBR001_LOCUS7410</name>
</gene>
<evidence type="ECO:0000313" key="7">
    <source>
        <dbReference type="Proteomes" id="UP001162031"/>
    </source>
</evidence>
<evidence type="ECO:0000259" key="5">
    <source>
        <dbReference type="PROSITE" id="PS51352"/>
    </source>
</evidence>
<dbReference type="PRINTS" id="PR01011">
    <property type="entry name" value="GLUTPROXDASE"/>
</dbReference>
<proteinExistence type="inferred from homology"/>
<accession>A0AAV0URV2</accession>
<comment type="caution">
    <text evidence="6">The sequence shown here is derived from an EMBL/GenBank/DDBJ whole genome shotgun (WGS) entry which is preliminary data.</text>
</comment>
<evidence type="ECO:0000256" key="1">
    <source>
        <dbReference type="ARBA" id="ARBA00006926"/>
    </source>
</evidence>
<feature type="domain" description="Thioredoxin" evidence="5">
    <location>
        <begin position="115"/>
        <end position="282"/>
    </location>
</feature>
<dbReference type="InterPro" id="IPR029760">
    <property type="entry name" value="GPX_CS"/>
</dbReference>
<evidence type="ECO:0000313" key="6">
    <source>
        <dbReference type="EMBL" id="CAI5738199.1"/>
    </source>
</evidence>
<dbReference type="Proteomes" id="UP001162031">
    <property type="component" value="Unassembled WGS sequence"/>
</dbReference>
<organism evidence="6 7">
    <name type="scientific">Hyaloperonospora brassicae</name>
    <name type="common">Brassica downy mildew</name>
    <name type="synonym">Peronospora brassicae</name>
    <dbReference type="NCBI Taxonomy" id="162125"/>
    <lineage>
        <taxon>Eukaryota</taxon>
        <taxon>Sar</taxon>
        <taxon>Stramenopiles</taxon>
        <taxon>Oomycota</taxon>
        <taxon>Peronosporomycetes</taxon>
        <taxon>Peronosporales</taxon>
        <taxon>Peronosporaceae</taxon>
        <taxon>Hyaloperonospora</taxon>
    </lineage>
</organism>
<dbReference type="PANTHER" id="PTHR11592">
    <property type="entry name" value="GLUTATHIONE PEROXIDASE"/>
    <property type="match status" value="1"/>
</dbReference>
<dbReference type="SUPFAM" id="SSF52833">
    <property type="entry name" value="Thioredoxin-like"/>
    <property type="match status" value="1"/>
</dbReference>
<comment type="similarity">
    <text evidence="1 4">Belongs to the glutathione peroxidase family.</text>
</comment>
<dbReference type="PROSITE" id="PS51352">
    <property type="entry name" value="THIOREDOXIN_2"/>
    <property type="match status" value="1"/>
</dbReference>
<dbReference type="InterPro" id="IPR000889">
    <property type="entry name" value="Glutathione_peroxidase"/>
</dbReference>
<dbReference type="EMBL" id="CANTFL010001361">
    <property type="protein sequence ID" value="CAI5738199.1"/>
    <property type="molecule type" value="Genomic_DNA"/>
</dbReference>
<dbReference type="GO" id="GO:0004601">
    <property type="term" value="F:peroxidase activity"/>
    <property type="evidence" value="ECO:0007669"/>
    <property type="project" value="UniProtKB-KW"/>
</dbReference>
<name>A0AAV0URV2_HYABA</name>
<evidence type="ECO:0000256" key="2">
    <source>
        <dbReference type="ARBA" id="ARBA00022559"/>
    </source>
</evidence>
<dbReference type="Gene3D" id="3.40.30.10">
    <property type="entry name" value="Glutaredoxin"/>
    <property type="match status" value="1"/>
</dbReference>
<dbReference type="PANTHER" id="PTHR11592:SF78">
    <property type="entry name" value="GLUTATHIONE PEROXIDASE"/>
    <property type="match status" value="1"/>
</dbReference>
<dbReference type="FunFam" id="3.40.30.10:FF:000010">
    <property type="entry name" value="Glutathione peroxidase"/>
    <property type="match status" value="1"/>
</dbReference>
<dbReference type="CDD" id="cd00340">
    <property type="entry name" value="GSH_Peroxidase"/>
    <property type="match status" value="1"/>
</dbReference>
<reference evidence="6" key="1">
    <citation type="submission" date="2022-12" db="EMBL/GenBank/DDBJ databases">
        <authorList>
            <person name="Webb A."/>
        </authorList>
    </citation>
    <scope>NUCLEOTIDE SEQUENCE</scope>
    <source>
        <strain evidence="6">Hp1</strain>
    </source>
</reference>
<sequence>MSPTKGVIQAGALHRKRAGLLAKLTCSKQLVYVEANDALQNVTVFESETNKAAPLATVDLSSKATVEFDASLAHGIKLTNAKSTEVFAAETKEKQEEWLHSFINAGARYREAFNVEDMAKIKSFYELKDADMDGNEVPMAKYKGRVVLAVNVSSKCGLTPTNYPELQQLYEKYKPEGLEVLAFPCNQFAGQEPGTNAEIMEFVKQYNVTFPFFKKDDVNGAAARPVFTYLKAKLPGTFGDFVKWNFTKFLIDRNGQPYKRFAPKERPLSFEEDIKTLLAQKASDE</sequence>
<dbReference type="InterPro" id="IPR013766">
    <property type="entry name" value="Thioredoxin_domain"/>
</dbReference>
<keyword evidence="3 4" id="KW-0560">Oxidoreductase</keyword>
<evidence type="ECO:0000256" key="3">
    <source>
        <dbReference type="ARBA" id="ARBA00023002"/>
    </source>
</evidence>
<keyword evidence="7" id="KW-1185">Reference proteome</keyword>
<evidence type="ECO:0000256" key="4">
    <source>
        <dbReference type="RuleBase" id="RU000499"/>
    </source>
</evidence>
<dbReference type="Pfam" id="PF00255">
    <property type="entry name" value="GSHPx"/>
    <property type="match status" value="1"/>
</dbReference>